<dbReference type="AlphaFoldDB" id="A0A1S1WWW1"/>
<accession>A0A1S1WWW1</accession>
<gene>
    <name evidence="1" type="ORF">BI347_17895</name>
</gene>
<proteinExistence type="predicted"/>
<dbReference type="EMBL" id="MKCS01000002">
    <property type="protein sequence ID" value="OHX11535.1"/>
    <property type="molecule type" value="Genomic_DNA"/>
</dbReference>
<protein>
    <submittedName>
        <fullName evidence="1">Uncharacterized protein</fullName>
    </submittedName>
</protein>
<sequence>MMTEKDNWFRPFVPLDFQALAQEVFAYRPNHRDVAYLADLLQPLVNGSFAANRVIPAIPEARTDEPGSPTWVAGLLDKVGADALLFQGDQLDIERLKKVLPQVDTPQSQVMVPSLFYKANTGHTEGNTFELLMSVPGGKLSGGLFW</sequence>
<evidence type="ECO:0000313" key="2">
    <source>
        <dbReference type="Proteomes" id="UP000180088"/>
    </source>
</evidence>
<reference evidence="1 2" key="1">
    <citation type="submission" date="2016-09" db="EMBL/GenBank/DDBJ databases">
        <title>Chromobacterium muskegensis sp. nov., an insecticidal bacterium isolated from Sphagnum bogs.</title>
        <authorList>
            <person name="Sparks M.E."/>
            <person name="Blackburn M.B."/>
            <person name="Gundersen-Rindal D.E."/>
            <person name="Mitchell A."/>
            <person name="Farrar R."/>
            <person name="Kuhar D."/>
        </authorList>
    </citation>
    <scope>NUCLEOTIDE SEQUENCE [LARGE SCALE GENOMIC DNA]</scope>
    <source>
        <strain evidence="1 2">37-2</strain>
    </source>
</reference>
<dbReference type="Proteomes" id="UP000180088">
    <property type="component" value="Unassembled WGS sequence"/>
</dbReference>
<comment type="caution">
    <text evidence="1">The sequence shown here is derived from an EMBL/GenBank/DDBJ whole genome shotgun (WGS) entry which is preliminary data.</text>
</comment>
<evidence type="ECO:0000313" key="1">
    <source>
        <dbReference type="EMBL" id="OHX11535.1"/>
    </source>
</evidence>
<organism evidence="1 2">
    <name type="scientific">Chromobacterium sphagni</name>
    <dbReference type="NCBI Taxonomy" id="1903179"/>
    <lineage>
        <taxon>Bacteria</taxon>
        <taxon>Pseudomonadati</taxon>
        <taxon>Pseudomonadota</taxon>
        <taxon>Betaproteobacteria</taxon>
        <taxon>Neisseriales</taxon>
        <taxon>Chromobacteriaceae</taxon>
        <taxon>Chromobacterium</taxon>
    </lineage>
</organism>
<name>A0A1S1WWW1_9NEIS</name>